<accession>A0A5B0Q1K6</accession>
<dbReference type="EMBL" id="VDEP01000308">
    <property type="protein sequence ID" value="KAA1106998.1"/>
    <property type="molecule type" value="Genomic_DNA"/>
</dbReference>
<reference evidence="2 3" key="1">
    <citation type="submission" date="2019-05" db="EMBL/GenBank/DDBJ databases">
        <title>Emergence of the Ug99 lineage of the wheat stem rust pathogen through somatic hybridization.</title>
        <authorList>
            <person name="Li F."/>
            <person name="Upadhyaya N.M."/>
            <person name="Sperschneider J."/>
            <person name="Matny O."/>
            <person name="Nguyen-Phuc H."/>
            <person name="Mago R."/>
            <person name="Raley C."/>
            <person name="Miller M.E."/>
            <person name="Silverstein K.A.T."/>
            <person name="Henningsen E."/>
            <person name="Hirsch C.D."/>
            <person name="Visser B."/>
            <person name="Pretorius Z.A."/>
            <person name="Steffenson B.J."/>
            <person name="Schwessinger B."/>
            <person name="Dodds P.N."/>
            <person name="Figueroa M."/>
        </authorList>
    </citation>
    <scope>NUCLEOTIDE SEQUENCE [LARGE SCALE GENOMIC DNA]</scope>
    <source>
        <strain evidence="2 3">Ug99</strain>
    </source>
</reference>
<protein>
    <submittedName>
        <fullName evidence="2">Uncharacterized protein</fullName>
    </submittedName>
</protein>
<comment type="caution">
    <text evidence="2">The sequence shown here is derived from an EMBL/GenBank/DDBJ whole genome shotgun (WGS) entry which is preliminary data.</text>
</comment>
<dbReference type="AlphaFoldDB" id="A0A5B0Q1K6"/>
<sequence length="66" mass="7583">MSHEGTDHQKPEDVKEEYGEKQQCKLIVTREKDREAGAKRIGMRPDESITEGSRRQEIGRPGFKQA</sequence>
<organism evidence="2 3">
    <name type="scientific">Puccinia graminis f. sp. tritici</name>
    <dbReference type="NCBI Taxonomy" id="56615"/>
    <lineage>
        <taxon>Eukaryota</taxon>
        <taxon>Fungi</taxon>
        <taxon>Dikarya</taxon>
        <taxon>Basidiomycota</taxon>
        <taxon>Pucciniomycotina</taxon>
        <taxon>Pucciniomycetes</taxon>
        <taxon>Pucciniales</taxon>
        <taxon>Pucciniaceae</taxon>
        <taxon>Puccinia</taxon>
    </lineage>
</organism>
<dbReference type="Proteomes" id="UP000325313">
    <property type="component" value="Unassembled WGS sequence"/>
</dbReference>
<evidence type="ECO:0000256" key="1">
    <source>
        <dbReference type="SAM" id="MobiDB-lite"/>
    </source>
</evidence>
<feature type="compositionally biased region" description="Basic and acidic residues" evidence="1">
    <location>
        <begin position="1"/>
        <end position="58"/>
    </location>
</feature>
<name>A0A5B0Q1K6_PUCGR</name>
<feature type="region of interest" description="Disordered" evidence="1">
    <location>
        <begin position="1"/>
        <end position="66"/>
    </location>
</feature>
<gene>
    <name evidence="2" type="ORF">PGTUg99_021292</name>
</gene>
<proteinExistence type="predicted"/>
<evidence type="ECO:0000313" key="2">
    <source>
        <dbReference type="EMBL" id="KAA1106998.1"/>
    </source>
</evidence>
<evidence type="ECO:0000313" key="3">
    <source>
        <dbReference type="Proteomes" id="UP000325313"/>
    </source>
</evidence>